<comment type="similarity">
    <text evidence="1 2">Belongs to the short-chain dehydrogenases/reductases (SDR) family.</text>
</comment>
<dbReference type="PRINTS" id="PR00080">
    <property type="entry name" value="SDRFAMILY"/>
</dbReference>
<proteinExistence type="inferred from homology"/>
<keyword evidence="5" id="KW-1185">Reference proteome</keyword>
<dbReference type="AlphaFoldDB" id="G6YF96"/>
<dbReference type="PATRIC" id="fig|1082933.3.peg.4521"/>
<dbReference type="InterPro" id="IPR020904">
    <property type="entry name" value="Sc_DH/Rdtase_CS"/>
</dbReference>
<dbReference type="GO" id="GO:0032787">
    <property type="term" value="P:monocarboxylic acid metabolic process"/>
    <property type="evidence" value="ECO:0007669"/>
    <property type="project" value="UniProtKB-ARBA"/>
</dbReference>
<dbReference type="InterPro" id="IPR057326">
    <property type="entry name" value="KR_dom"/>
</dbReference>
<gene>
    <name evidence="4" type="ORF">MEA186_23216</name>
</gene>
<accession>G6YF96</accession>
<dbReference type="InterPro" id="IPR036291">
    <property type="entry name" value="NAD(P)-bd_dom_sf"/>
</dbReference>
<name>G6YF96_9HYPH</name>
<dbReference type="Proteomes" id="UP000002949">
    <property type="component" value="Unassembled WGS sequence"/>
</dbReference>
<dbReference type="KEGG" id="mamo:A6B35_32690"/>
<evidence type="ECO:0000256" key="2">
    <source>
        <dbReference type="RuleBase" id="RU000363"/>
    </source>
</evidence>
<dbReference type="CDD" id="cd05233">
    <property type="entry name" value="SDR_c"/>
    <property type="match status" value="1"/>
</dbReference>
<dbReference type="PANTHER" id="PTHR42879:SF2">
    <property type="entry name" value="3-OXOACYL-[ACYL-CARRIER-PROTEIN] REDUCTASE FABG"/>
    <property type="match status" value="1"/>
</dbReference>
<dbReference type="eggNOG" id="COG1028">
    <property type="taxonomic scope" value="Bacteria"/>
</dbReference>
<sequence>MTGASQGLGQDMAVTFAQAGATVAIHGRTLGETEATIELVRNLGANAHAVAADFLEPASIRPMVEGAIKAMGGLDILVNNAGIGEISTLEDMDEALWDRTIAINQKAPFLVTKVAVETMRSNADGGRILFISSTAAKTADAGFSVYATAKAGLLAFARCIAPELGPHGITVNAICPGWIDTALSRDPVKAMAEELKVPFDQVWQMTMADTNMMKAFLKPADISQAALFLVGPGARHITAQSLNVCAGLAYWG</sequence>
<dbReference type="SUPFAM" id="SSF51735">
    <property type="entry name" value="NAD(P)-binding Rossmann-fold domains"/>
    <property type="match status" value="1"/>
</dbReference>
<evidence type="ECO:0000256" key="1">
    <source>
        <dbReference type="ARBA" id="ARBA00006484"/>
    </source>
</evidence>
<evidence type="ECO:0000259" key="3">
    <source>
        <dbReference type="SMART" id="SM00822"/>
    </source>
</evidence>
<feature type="domain" description="Ketoreductase" evidence="3">
    <location>
        <begin position="2"/>
        <end position="181"/>
    </location>
</feature>
<dbReference type="Pfam" id="PF00106">
    <property type="entry name" value="adh_short"/>
    <property type="match status" value="1"/>
</dbReference>
<reference evidence="4 5" key="1">
    <citation type="journal article" date="2012" name="J. Bacteriol.">
        <title>Draft Genome Sequence of Plant Growth-Promoting Rhizobium Mesorhizobium amorphae, Isolated from Zinc-Lead Mine Tailings.</title>
        <authorList>
            <person name="Hao X."/>
            <person name="Lin Y."/>
            <person name="Johnstone L."/>
            <person name="Baltrus D.A."/>
            <person name="Miller S.J."/>
            <person name="Wei G."/>
            <person name="Rensing C."/>
        </authorList>
    </citation>
    <scope>NUCLEOTIDE SEQUENCE [LARGE SCALE GENOMIC DNA]</scope>
    <source>
        <strain evidence="4 5">CCNWGS0123</strain>
    </source>
</reference>
<dbReference type="FunFam" id="3.40.50.720:FF:000084">
    <property type="entry name" value="Short-chain dehydrogenase reductase"/>
    <property type="match status" value="1"/>
</dbReference>
<organism evidence="4 5">
    <name type="scientific">Mesorhizobium amorphae CCNWGS0123</name>
    <dbReference type="NCBI Taxonomy" id="1082933"/>
    <lineage>
        <taxon>Bacteria</taxon>
        <taxon>Pseudomonadati</taxon>
        <taxon>Pseudomonadota</taxon>
        <taxon>Alphaproteobacteria</taxon>
        <taxon>Hyphomicrobiales</taxon>
        <taxon>Phyllobacteriaceae</taxon>
        <taxon>Mesorhizobium</taxon>
    </lineage>
</organism>
<evidence type="ECO:0000313" key="4">
    <source>
        <dbReference type="EMBL" id="EHH09577.1"/>
    </source>
</evidence>
<dbReference type="SMART" id="SM00822">
    <property type="entry name" value="PKS_KR"/>
    <property type="match status" value="1"/>
</dbReference>
<dbReference type="InterPro" id="IPR050259">
    <property type="entry name" value="SDR"/>
</dbReference>
<dbReference type="PROSITE" id="PS00061">
    <property type="entry name" value="ADH_SHORT"/>
    <property type="match status" value="1"/>
</dbReference>
<protein>
    <recommendedName>
        <fullName evidence="3">Ketoreductase domain-containing protein</fullName>
    </recommendedName>
</protein>
<dbReference type="PANTHER" id="PTHR42879">
    <property type="entry name" value="3-OXOACYL-(ACYL-CARRIER-PROTEIN) REDUCTASE"/>
    <property type="match status" value="1"/>
</dbReference>
<dbReference type="Gene3D" id="3.40.50.720">
    <property type="entry name" value="NAD(P)-binding Rossmann-like Domain"/>
    <property type="match status" value="1"/>
</dbReference>
<dbReference type="InterPro" id="IPR002347">
    <property type="entry name" value="SDR_fam"/>
</dbReference>
<dbReference type="EMBL" id="AGSN01000155">
    <property type="protein sequence ID" value="EHH09577.1"/>
    <property type="molecule type" value="Genomic_DNA"/>
</dbReference>
<dbReference type="PRINTS" id="PR00081">
    <property type="entry name" value="GDHRDH"/>
</dbReference>
<evidence type="ECO:0000313" key="5">
    <source>
        <dbReference type="Proteomes" id="UP000002949"/>
    </source>
</evidence>